<comment type="caution">
    <text evidence="8">The sequence shown here is derived from an EMBL/GenBank/DDBJ whole genome shotgun (WGS) entry which is preliminary data.</text>
</comment>
<evidence type="ECO:0000256" key="3">
    <source>
        <dbReference type="ARBA" id="ARBA00022771"/>
    </source>
</evidence>
<evidence type="ECO:0000256" key="1">
    <source>
        <dbReference type="ARBA" id="ARBA00004123"/>
    </source>
</evidence>
<dbReference type="GO" id="GO:0008270">
    <property type="term" value="F:zinc ion binding"/>
    <property type="evidence" value="ECO:0007669"/>
    <property type="project" value="UniProtKB-KW"/>
</dbReference>
<dbReference type="InterPro" id="IPR019786">
    <property type="entry name" value="Zinc_finger_PHD-type_CS"/>
</dbReference>
<dbReference type="SUPFAM" id="SSF57903">
    <property type="entry name" value="FYVE/PHD zinc finger"/>
    <property type="match status" value="1"/>
</dbReference>
<evidence type="ECO:0000256" key="5">
    <source>
        <dbReference type="ARBA" id="ARBA00023242"/>
    </source>
</evidence>
<dbReference type="GO" id="GO:0045893">
    <property type="term" value="P:positive regulation of DNA-templated transcription"/>
    <property type="evidence" value="ECO:0007669"/>
    <property type="project" value="TreeGrafter"/>
</dbReference>
<evidence type="ECO:0000259" key="7">
    <source>
        <dbReference type="PROSITE" id="PS50016"/>
    </source>
</evidence>
<dbReference type="PROSITE" id="PS50016">
    <property type="entry name" value="ZF_PHD_2"/>
    <property type="match status" value="1"/>
</dbReference>
<feature type="non-terminal residue" evidence="8">
    <location>
        <position position="55"/>
    </location>
</feature>
<dbReference type="InterPro" id="IPR019787">
    <property type="entry name" value="Znf_PHD-finger"/>
</dbReference>
<feature type="non-terminal residue" evidence="8">
    <location>
        <position position="1"/>
    </location>
</feature>
<sequence>KEKDPGPLYCVCRKPYDESKFYIECDGCQDWLHGACVSVTPQQSKAFDLFYCKEC</sequence>
<keyword evidence="9" id="KW-1185">Reference proteome</keyword>
<accession>A0A1Y2I6G6</accession>
<gene>
    <name evidence="8" type="ORF">BCR44DRAFT_104126</name>
</gene>
<dbReference type="Proteomes" id="UP000193411">
    <property type="component" value="Unassembled WGS sequence"/>
</dbReference>
<dbReference type="PANTHER" id="PTHR46174">
    <property type="entry name" value="CXXC-TYPE ZINC FINGER PROTEIN 1"/>
    <property type="match status" value="1"/>
</dbReference>
<evidence type="ECO:0000313" key="8">
    <source>
        <dbReference type="EMBL" id="ORZ41082.1"/>
    </source>
</evidence>
<dbReference type="AlphaFoldDB" id="A0A1Y2I6G6"/>
<protein>
    <recommendedName>
        <fullName evidence="7">PHD-type domain-containing protein</fullName>
    </recommendedName>
</protein>
<organism evidence="8 9">
    <name type="scientific">Catenaria anguillulae PL171</name>
    <dbReference type="NCBI Taxonomy" id="765915"/>
    <lineage>
        <taxon>Eukaryota</taxon>
        <taxon>Fungi</taxon>
        <taxon>Fungi incertae sedis</taxon>
        <taxon>Blastocladiomycota</taxon>
        <taxon>Blastocladiomycetes</taxon>
        <taxon>Blastocladiales</taxon>
        <taxon>Catenariaceae</taxon>
        <taxon>Catenaria</taxon>
    </lineage>
</organism>
<evidence type="ECO:0000256" key="6">
    <source>
        <dbReference type="PROSITE-ProRule" id="PRU00146"/>
    </source>
</evidence>
<dbReference type="Gene3D" id="3.30.40.10">
    <property type="entry name" value="Zinc/RING finger domain, C3HC4 (zinc finger)"/>
    <property type="match status" value="1"/>
</dbReference>
<name>A0A1Y2I6G6_9FUNG</name>
<dbReference type="PANTHER" id="PTHR46174:SF1">
    <property type="entry name" value="CXXC-TYPE ZINC FINGER PROTEIN 1"/>
    <property type="match status" value="1"/>
</dbReference>
<evidence type="ECO:0000256" key="4">
    <source>
        <dbReference type="ARBA" id="ARBA00022833"/>
    </source>
</evidence>
<keyword evidence="4" id="KW-0862">Zinc</keyword>
<evidence type="ECO:0000256" key="2">
    <source>
        <dbReference type="ARBA" id="ARBA00022723"/>
    </source>
</evidence>
<dbReference type="InterPro" id="IPR037869">
    <property type="entry name" value="Spp1/CFP1"/>
</dbReference>
<proteinExistence type="predicted"/>
<reference evidence="8 9" key="1">
    <citation type="submission" date="2016-07" db="EMBL/GenBank/DDBJ databases">
        <title>Pervasive Adenine N6-methylation of Active Genes in Fungi.</title>
        <authorList>
            <consortium name="DOE Joint Genome Institute"/>
            <person name="Mondo S.J."/>
            <person name="Dannebaum R.O."/>
            <person name="Kuo R.C."/>
            <person name="Labutti K."/>
            <person name="Haridas S."/>
            <person name="Kuo A."/>
            <person name="Salamov A."/>
            <person name="Ahrendt S.R."/>
            <person name="Lipzen A."/>
            <person name="Sullivan W."/>
            <person name="Andreopoulos W.B."/>
            <person name="Clum A."/>
            <person name="Lindquist E."/>
            <person name="Daum C."/>
            <person name="Ramamoorthy G.K."/>
            <person name="Gryganskyi A."/>
            <person name="Culley D."/>
            <person name="Magnuson J.K."/>
            <person name="James T.Y."/>
            <person name="O'Malley M.A."/>
            <person name="Stajich J.E."/>
            <person name="Spatafora J.W."/>
            <person name="Visel A."/>
            <person name="Grigoriev I.V."/>
        </authorList>
    </citation>
    <scope>NUCLEOTIDE SEQUENCE [LARGE SCALE GENOMIC DNA]</scope>
    <source>
        <strain evidence="8 9">PL171</strain>
    </source>
</reference>
<dbReference type="EMBL" id="MCFL01000002">
    <property type="protein sequence ID" value="ORZ41082.1"/>
    <property type="molecule type" value="Genomic_DNA"/>
</dbReference>
<evidence type="ECO:0000313" key="9">
    <source>
        <dbReference type="Proteomes" id="UP000193411"/>
    </source>
</evidence>
<dbReference type="PROSITE" id="PS01359">
    <property type="entry name" value="ZF_PHD_1"/>
    <property type="match status" value="1"/>
</dbReference>
<dbReference type="InterPro" id="IPR001965">
    <property type="entry name" value="Znf_PHD"/>
</dbReference>
<dbReference type="Pfam" id="PF00628">
    <property type="entry name" value="PHD"/>
    <property type="match status" value="1"/>
</dbReference>
<dbReference type="GO" id="GO:0048188">
    <property type="term" value="C:Set1C/COMPASS complex"/>
    <property type="evidence" value="ECO:0007669"/>
    <property type="project" value="InterPro"/>
</dbReference>
<dbReference type="SMART" id="SM00249">
    <property type="entry name" value="PHD"/>
    <property type="match status" value="1"/>
</dbReference>
<dbReference type="STRING" id="765915.A0A1Y2I6G6"/>
<comment type="subcellular location">
    <subcellularLocation>
        <location evidence="1">Nucleus</location>
    </subcellularLocation>
</comment>
<feature type="domain" description="PHD-type" evidence="7">
    <location>
        <begin position="7"/>
        <end position="55"/>
    </location>
</feature>
<keyword evidence="5" id="KW-0539">Nucleus</keyword>
<dbReference type="InterPro" id="IPR011011">
    <property type="entry name" value="Znf_FYVE_PHD"/>
</dbReference>
<keyword evidence="2" id="KW-0479">Metal-binding</keyword>
<dbReference type="OrthoDB" id="436852at2759"/>
<dbReference type="InterPro" id="IPR013083">
    <property type="entry name" value="Znf_RING/FYVE/PHD"/>
</dbReference>
<keyword evidence="3 6" id="KW-0863">Zinc-finger</keyword>